<proteinExistence type="predicted"/>
<feature type="non-terminal residue" evidence="2">
    <location>
        <position position="52"/>
    </location>
</feature>
<evidence type="ECO:0000313" key="2">
    <source>
        <dbReference type="EMBL" id="CAA9229130.1"/>
    </source>
</evidence>
<accession>A0A6J4HRM0</accession>
<reference evidence="2" key="1">
    <citation type="submission" date="2020-02" db="EMBL/GenBank/DDBJ databases">
        <authorList>
            <person name="Meier V. D."/>
        </authorList>
    </citation>
    <scope>NUCLEOTIDE SEQUENCE</scope>
    <source>
        <strain evidence="2">AVDCRST_MAG27</strain>
    </source>
</reference>
<sequence length="52" mass="5488">GPAPPASRRARLDRAPGRPCRADGGAFDPVPWAAYRPARSRPLGCGLPHITV</sequence>
<feature type="region of interest" description="Disordered" evidence="1">
    <location>
        <begin position="1"/>
        <end position="23"/>
    </location>
</feature>
<protein>
    <submittedName>
        <fullName evidence="2">Uncharacterized protein</fullName>
    </submittedName>
</protein>
<name>A0A6J4HRM0_9PROT</name>
<organism evidence="2">
    <name type="scientific">uncultured Craurococcus sp</name>
    <dbReference type="NCBI Taxonomy" id="1135998"/>
    <lineage>
        <taxon>Bacteria</taxon>
        <taxon>Pseudomonadati</taxon>
        <taxon>Pseudomonadota</taxon>
        <taxon>Alphaproteobacteria</taxon>
        <taxon>Acetobacterales</taxon>
        <taxon>Acetobacteraceae</taxon>
        <taxon>Craurococcus</taxon>
        <taxon>environmental samples</taxon>
    </lineage>
</organism>
<gene>
    <name evidence="2" type="ORF">AVDCRST_MAG27-864</name>
</gene>
<dbReference type="EMBL" id="CADCTD010000036">
    <property type="protein sequence ID" value="CAA9229130.1"/>
    <property type="molecule type" value="Genomic_DNA"/>
</dbReference>
<dbReference type="AlphaFoldDB" id="A0A6J4HRM0"/>
<feature type="non-terminal residue" evidence="2">
    <location>
        <position position="1"/>
    </location>
</feature>
<evidence type="ECO:0000256" key="1">
    <source>
        <dbReference type="SAM" id="MobiDB-lite"/>
    </source>
</evidence>